<organism evidence="2 3">
    <name type="scientific">Candidatus Caccalectryoclostridium excrementigallinarum</name>
    <dbReference type="NCBI Taxonomy" id="2840710"/>
    <lineage>
        <taxon>Bacteria</taxon>
        <taxon>Bacillati</taxon>
        <taxon>Bacillota</taxon>
        <taxon>Clostridia</taxon>
        <taxon>Christensenellales</taxon>
        <taxon>Christensenellaceae</taxon>
        <taxon>Christensenellaceae incertae sedis</taxon>
        <taxon>Candidatus Caccalectryoclostridium</taxon>
    </lineage>
</organism>
<dbReference type="GO" id="GO:0042578">
    <property type="term" value="F:phosphoric ester hydrolase activity"/>
    <property type="evidence" value="ECO:0007669"/>
    <property type="project" value="TreeGrafter"/>
</dbReference>
<comment type="caution">
    <text evidence="2">The sequence shown here is derived from an EMBL/GenBank/DDBJ whole genome shotgun (WGS) entry which is preliminary data.</text>
</comment>
<reference evidence="2" key="2">
    <citation type="journal article" date="2021" name="PeerJ">
        <title>Extensive microbial diversity within the chicken gut microbiome revealed by metagenomics and culture.</title>
        <authorList>
            <person name="Gilroy R."/>
            <person name="Ravi A."/>
            <person name="Getino M."/>
            <person name="Pursley I."/>
            <person name="Horton D.L."/>
            <person name="Alikhan N.F."/>
            <person name="Baker D."/>
            <person name="Gharbi K."/>
            <person name="Hall N."/>
            <person name="Watson M."/>
            <person name="Adriaenssens E.M."/>
            <person name="Foster-Nyarko E."/>
            <person name="Jarju S."/>
            <person name="Secka A."/>
            <person name="Antonio M."/>
            <person name="Oren A."/>
            <person name="Chaudhuri R.R."/>
            <person name="La Ragione R."/>
            <person name="Hildebrand F."/>
            <person name="Pallen M.J."/>
        </authorList>
    </citation>
    <scope>NUCLEOTIDE SEQUENCE</scope>
    <source>
        <strain evidence="2">9366</strain>
    </source>
</reference>
<sequence>MTEELDGEKGEKGGGYKIFADLHTHTTYSHGTGSVEDNVRAAKFRGLSLVAITDHGIRHPLVGVRREKFPAMRRDAEAAEKKFGIEVRLGIEANIFGMSGEIDLSEKDISELDIVLAGFHASARPQRASDAFLFQANLLAGRLGRSSKEQIARNTRAYINCIKRFPVDVITHPGFWLQLDCFELGKACADYGTYIEISSRHRVPDIRGIEEYLKSGAMFVINSDAHKPEKVGTWEYALEAARQAGIPEERIANAGEKPLALRSHK</sequence>
<accession>A0A9D1MMG5</accession>
<dbReference type="Proteomes" id="UP000824145">
    <property type="component" value="Unassembled WGS sequence"/>
</dbReference>
<dbReference type="GO" id="GO:0005829">
    <property type="term" value="C:cytosol"/>
    <property type="evidence" value="ECO:0007669"/>
    <property type="project" value="TreeGrafter"/>
</dbReference>
<dbReference type="Pfam" id="PF02811">
    <property type="entry name" value="PHP"/>
    <property type="match status" value="1"/>
</dbReference>
<dbReference type="InterPro" id="IPR003141">
    <property type="entry name" value="Pol/His_phosphatase_N"/>
</dbReference>
<gene>
    <name evidence="2" type="ORF">IAB07_03675</name>
</gene>
<dbReference type="SUPFAM" id="SSF89550">
    <property type="entry name" value="PHP domain-like"/>
    <property type="match status" value="1"/>
</dbReference>
<dbReference type="SMART" id="SM00481">
    <property type="entry name" value="POLIIIAc"/>
    <property type="match status" value="1"/>
</dbReference>
<dbReference type="InterPro" id="IPR050243">
    <property type="entry name" value="PHP_phosphatase"/>
</dbReference>
<dbReference type="InterPro" id="IPR016195">
    <property type="entry name" value="Pol/histidinol_Pase-like"/>
</dbReference>
<feature type="domain" description="Polymerase/histidinol phosphatase N-terminal" evidence="1">
    <location>
        <begin position="20"/>
        <end position="97"/>
    </location>
</feature>
<dbReference type="PANTHER" id="PTHR36928">
    <property type="entry name" value="PHOSPHATASE YCDX-RELATED"/>
    <property type="match status" value="1"/>
</dbReference>
<dbReference type="GO" id="GO:0008270">
    <property type="term" value="F:zinc ion binding"/>
    <property type="evidence" value="ECO:0007669"/>
    <property type="project" value="TreeGrafter"/>
</dbReference>
<evidence type="ECO:0000313" key="2">
    <source>
        <dbReference type="EMBL" id="HIU62851.1"/>
    </source>
</evidence>
<evidence type="ECO:0000313" key="3">
    <source>
        <dbReference type="Proteomes" id="UP000824145"/>
    </source>
</evidence>
<dbReference type="InterPro" id="IPR004013">
    <property type="entry name" value="PHP_dom"/>
</dbReference>
<dbReference type="EMBL" id="DVNJ01000019">
    <property type="protein sequence ID" value="HIU62851.1"/>
    <property type="molecule type" value="Genomic_DNA"/>
</dbReference>
<proteinExistence type="predicted"/>
<dbReference type="PANTHER" id="PTHR36928:SF1">
    <property type="entry name" value="PHOSPHATASE YCDX-RELATED"/>
    <property type="match status" value="1"/>
</dbReference>
<evidence type="ECO:0000259" key="1">
    <source>
        <dbReference type="SMART" id="SM00481"/>
    </source>
</evidence>
<reference evidence="2" key="1">
    <citation type="submission" date="2020-10" db="EMBL/GenBank/DDBJ databases">
        <authorList>
            <person name="Gilroy R."/>
        </authorList>
    </citation>
    <scope>NUCLEOTIDE SEQUENCE</scope>
    <source>
        <strain evidence="2">9366</strain>
    </source>
</reference>
<dbReference type="Gene3D" id="3.20.20.140">
    <property type="entry name" value="Metal-dependent hydrolases"/>
    <property type="match status" value="1"/>
</dbReference>
<name>A0A9D1MMG5_9FIRM</name>
<protein>
    <submittedName>
        <fullName evidence="2">PHP domain-containing protein</fullName>
    </submittedName>
</protein>
<dbReference type="AlphaFoldDB" id="A0A9D1MMG5"/>